<organism evidence="2 3">
    <name type="scientific">Lacisediminihabitans profunda</name>
    <dbReference type="NCBI Taxonomy" id="2594790"/>
    <lineage>
        <taxon>Bacteria</taxon>
        <taxon>Bacillati</taxon>
        <taxon>Actinomycetota</taxon>
        <taxon>Actinomycetes</taxon>
        <taxon>Micrococcales</taxon>
        <taxon>Microbacteriaceae</taxon>
        <taxon>Lacisediminihabitans</taxon>
    </lineage>
</organism>
<keyword evidence="2" id="KW-0436">Ligase</keyword>
<evidence type="ECO:0000313" key="2">
    <source>
        <dbReference type="EMBL" id="TXN29902.1"/>
    </source>
</evidence>
<protein>
    <submittedName>
        <fullName evidence="2">ATP-dependent DNA ligase</fullName>
    </submittedName>
</protein>
<accession>A0A5C8UNB4</accession>
<dbReference type="Pfam" id="PF25355">
    <property type="entry name" value="DUF7882"/>
    <property type="match status" value="1"/>
</dbReference>
<comment type="caution">
    <text evidence="2">The sequence shown here is derived from an EMBL/GenBank/DDBJ whole genome shotgun (WGS) entry which is preliminary data.</text>
</comment>
<name>A0A5C8UNB4_9MICO</name>
<sequence length="109" mass="12102">MGKFIYGTPSISVEFDDRVLAHLKAVIIAKLRRNEAFTFSWDYDAELGKGNSSVWLHPAIPMQFEFYGSRAPQLNRAWLEALVQLSNTPGGLRVIPEPKEPAAGTPSVD</sequence>
<dbReference type="EMBL" id="VRMG01000008">
    <property type="protein sequence ID" value="TXN29902.1"/>
    <property type="molecule type" value="Genomic_DNA"/>
</dbReference>
<dbReference type="RefSeq" id="WP_147783945.1">
    <property type="nucleotide sequence ID" value="NZ_VRMG01000008.1"/>
</dbReference>
<proteinExistence type="predicted"/>
<keyword evidence="3" id="KW-1185">Reference proteome</keyword>
<dbReference type="InterPro" id="IPR057204">
    <property type="entry name" value="DUF7882"/>
</dbReference>
<evidence type="ECO:0000313" key="3">
    <source>
        <dbReference type="Proteomes" id="UP000321379"/>
    </source>
</evidence>
<reference evidence="2 3" key="1">
    <citation type="submission" date="2019-08" db="EMBL/GenBank/DDBJ databases">
        <title>Bacterial whole genome sequence for Glaciihabitans sp. CHu50b-6-2.</title>
        <authorList>
            <person name="Jin L."/>
        </authorList>
    </citation>
    <scope>NUCLEOTIDE SEQUENCE [LARGE SCALE GENOMIC DNA]</scope>
    <source>
        <strain evidence="2 3">CHu50b-6-2</strain>
    </source>
</reference>
<evidence type="ECO:0000259" key="1">
    <source>
        <dbReference type="Pfam" id="PF25355"/>
    </source>
</evidence>
<feature type="domain" description="DUF7882" evidence="1">
    <location>
        <begin position="1"/>
        <end position="97"/>
    </location>
</feature>
<dbReference type="AlphaFoldDB" id="A0A5C8UNB4"/>
<dbReference type="GO" id="GO:0016874">
    <property type="term" value="F:ligase activity"/>
    <property type="evidence" value="ECO:0007669"/>
    <property type="project" value="UniProtKB-KW"/>
</dbReference>
<gene>
    <name evidence="2" type="ORF">FVP33_12250</name>
</gene>
<dbReference type="Proteomes" id="UP000321379">
    <property type="component" value="Unassembled WGS sequence"/>
</dbReference>